<dbReference type="PATRIC" id="fig|1423770.3.peg.264"/>
<dbReference type="PROSITE" id="PS51462">
    <property type="entry name" value="NUDIX"/>
    <property type="match status" value="1"/>
</dbReference>
<gene>
    <name evidence="5" type="ORF">FD29_GL000263</name>
</gene>
<comment type="cofactor">
    <cofactor evidence="1">
        <name>Mg(2+)</name>
        <dbReference type="ChEBI" id="CHEBI:18420"/>
    </cofactor>
</comment>
<dbReference type="SUPFAM" id="SSF55811">
    <property type="entry name" value="Nudix"/>
    <property type="match status" value="1"/>
</dbReference>
<protein>
    <recommendedName>
        <fullName evidence="4">Nudix hydrolase domain-containing protein</fullName>
    </recommendedName>
</protein>
<organism evidence="5 6">
    <name type="scientific">Companilactobacillus mindensis DSM 14500</name>
    <dbReference type="NCBI Taxonomy" id="1423770"/>
    <lineage>
        <taxon>Bacteria</taxon>
        <taxon>Bacillati</taxon>
        <taxon>Bacillota</taxon>
        <taxon>Bacilli</taxon>
        <taxon>Lactobacillales</taxon>
        <taxon>Lactobacillaceae</taxon>
        <taxon>Companilactobacillus</taxon>
    </lineage>
</organism>
<dbReference type="InterPro" id="IPR000086">
    <property type="entry name" value="NUDIX_hydrolase_dom"/>
</dbReference>
<dbReference type="InterPro" id="IPR015797">
    <property type="entry name" value="NUDIX_hydrolase-like_dom_sf"/>
</dbReference>
<reference evidence="5 6" key="1">
    <citation type="journal article" date="2015" name="Genome Announc.">
        <title>Expanding the biotechnology potential of lactobacilli through comparative genomics of 213 strains and associated genera.</title>
        <authorList>
            <person name="Sun Z."/>
            <person name="Harris H.M."/>
            <person name="McCann A."/>
            <person name="Guo C."/>
            <person name="Argimon S."/>
            <person name="Zhang W."/>
            <person name="Yang X."/>
            <person name="Jeffery I.B."/>
            <person name="Cooney J.C."/>
            <person name="Kagawa T.F."/>
            <person name="Liu W."/>
            <person name="Song Y."/>
            <person name="Salvetti E."/>
            <person name="Wrobel A."/>
            <person name="Rasinkangas P."/>
            <person name="Parkhill J."/>
            <person name="Rea M.C."/>
            <person name="O'Sullivan O."/>
            <person name="Ritari J."/>
            <person name="Douillard F.P."/>
            <person name="Paul Ross R."/>
            <person name="Yang R."/>
            <person name="Briner A.E."/>
            <person name="Felis G.E."/>
            <person name="de Vos W.M."/>
            <person name="Barrangou R."/>
            <person name="Klaenhammer T.R."/>
            <person name="Caufield P.W."/>
            <person name="Cui Y."/>
            <person name="Zhang H."/>
            <person name="O'Toole P.W."/>
        </authorList>
    </citation>
    <scope>NUCLEOTIDE SEQUENCE [LARGE SCALE GENOMIC DNA]</scope>
    <source>
        <strain evidence="5 6">DSM 14500</strain>
    </source>
</reference>
<dbReference type="PANTHER" id="PTHR43046:SF2">
    <property type="entry name" value="8-OXO-DGTP DIPHOSPHATASE-RELATED"/>
    <property type="match status" value="1"/>
</dbReference>
<comment type="caution">
    <text evidence="5">The sequence shown here is derived from an EMBL/GenBank/DDBJ whole genome shotgun (WGS) entry which is preliminary data.</text>
</comment>
<dbReference type="EMBL" id="AZEZ01000060">
    <property type="protein sequence ID" value="KRL44090.1"/>
    <property type="molecule type" value="Genomic_DNA"/>
</dbReference>
<evidence type="ECO:0000256" key="1">
    <source>
        <dbReference type="ARBA" id="ARBA00001946"/>
    </source>
</evidence>
<dbReference type="CDD" id="cd04677">
    <property type="entry name" value="NUDIX_Hydrolase"/>
    <property type="match status" value="1"/>
</dbReference>
<sequence length="155" mass="17819">MNYVQNIRKYLGHQPIILNGSCGLIFNSEGKLLLQQRNEPQKRWGLVGGLMELGESTKEVMIREIKEESGMTVDVSKLQLLDVYSGRENFAMAPNGDEFYAVITAYIIRDITEVPVINDNESLDFEWYDLNDLPKEIVADHKIVIDDYKKKYMAN</sequence>
<evidence type="ECO:0000259" key="4">
    <source>
        <dbReference type="PROSITE" id="PS51462"/>
    </source>
</evidence>
<dbReference type="InterPro" id="IPR020476">
    <property type="entry name" value="Nudix_hydrolase"/>
</dbReference>
<dbReference type="STRING" id="1423770.FD29_GL000263"/>
<evidence type="ECO:0000256" key="2">
    <source>
        <dbReference type="ARBA" id="ARBA00022801"/>
    </source>
</evidence>
<dbReference type="Gene3D" id="3.90.79.10">
    <property type="entry name" value="Nucleoside Triphosphate Pyrophosphohydrolase"/>
    <property type="match status" value="1"/>
</dbReference>
<dbReference type="RefSeq" id="WP_057887966.1">
    <property type="nucleotide sequence ID" value="NZ_AZEZ01000060.1"/>
</dbReference>
<keyword evidence="2 3" id="KW-0378">Hydrolase</keyword>
<dbReference type="InterPro" id="IPR020084">
    <property type="entry name" value="NUDIX_hydrolase_CS"/>
</dbReference>
<dbReference type="PANTHER" id="PTHR43046">
    <property type="entry name" value="GDP-MANNOSE MANNOSYL HYDROLASE"/>
    <property type="match status" value="1"/>
</dbReference>
<dbReference type="Pfam" id="PF00293">
    <property type="entry name" value="NUDIX"/>
    <property type="match status" value="1"/>
</dbReference>
<evidence type="ECO:0000313" key="5">
    <source>
        <dbReference type="EMBL" id="KRL44090.1"/>
    </source>
</evidence>
<accession>A0A0R1QPB8</accession>
<evidence type="ECO:0000256" key="3">
    <source>
        <dbReference type="RuleBase" id="RU003476"/>
    </source>
</evidence>
<evidence type="ECO:0000313" key="6">
    <source>
        <dbReference type="Proteomes" id="UP000050872"/>
    </source>
</evidence>
<keyword evidence="6" id="KW-1185">Reference proteome</keyword>
<dbReference type="GO" id="GO:0016787">
    <property type="term" value="F:hydrolase activity"/>
    <property type="evidence" value="ECO:0007669"/>
    <property type="project" value="UniProtKB-KW"/>
</dbReference>
<dbReference type="AlphaFoldDB" id="A0A0R1QPB8"/>
<dbReference type="OrthoDB" id="9787476at2"/>
<dbReference type="PRINTS" id="PR00502">
    <property type="entry name" value="NUDIXFAMILY"/>
</dbReference>
<comment type="similarity">
    <text evidence="3">Belongs to the Nudix hydrolase family.</text>
</comment>
<name>A0A0R1QPB8_9LACO</name>
<dbReference type="PROSITE" id="PS00893">
    <property type="entry name" value="NUDIX_BOX"/>
    <property type="match status" value="1"/>
</dbReference>
<feature type="domain" description="Nudix hydrolase" evidence="4">
    <location>
        <begin position="15"/>
        <end position="151"/>
    </location>
</feature>
<proteinExistence type="inferred from homology"/>
<dbReference type="Proteomes" id="UP000050872">
    <property type="component" value="Unassembled WGS sequence"/>
</dbReference>